<dbReference type="GO" id="GO:0005634">
    <property type="term" value="C:nucleus"/>
    <property type="evidence" value="ECO:0007669"/>
    <property type="project" value="UniProtKB-SubCell"/>
</dbReference>
<keyword evidence="5" id="KW-0539">Nucleus</keyword>
<keyword evidence="8" id="KW-1185">Reference proteome</keyword>
<gene>
    <name evidence="7" type="ORF">FNV43_RR17604</name>
</gene>
<dbReference type="PANTHER" id="PTHR31541:SF25">
    <property type="entry name" value="GAMMA-GLIADIN B"/>
    <property type="match status" value="1"/>
</dbReference>
<dbReference type="Gene3D" id="2.40.330.10">
    <property type="entry name" value="DNA-binding pseudobarrel domain"/>
    <property type="match status" value="1"/>
</dbReference>
<organism evidence="7 8">
    <name type="scientific">Rhamnella rubrinervis</name>
    <dbReference type="NCBI Taxonomy" id="2594499"/>
    <lineage>
        <taxon>Eukaryota</taxon>
        <taxon>Viridiplantae</taxon>
        <taxon>Streptophyta</taxon>
        <taxon>Embryophyta</taxon>
        <taxon>Tracheophyta</taxon>
        <taxon>Spermatophyta</taxon>
        <taxon>Magnoliopsida</taxon>
        <taxon>eudicotyledons</taxon>
        <taxon>Gunneridae</taxon>
        <taxon>Pentapetalae</taxon>
        <taxon>rosids</taxon>
        <taxon>fabids</taxon>
        <taxon>Rosales</taxon>
        <taxon>Rhamnaceae</taxon>
        <taxon>rhamnoid group</taxon>
        <taxon>Rhamneae</taxon>
        <taxon>Rhamnella</taxon>
    </lineage>
</organism>
<dbReference type="AlphaFoldDB" id="A0A8K0E9R2"/>
<feature type="region of interest" description="Disordered" evidence="6">
    <location>
        <begin position="296"/>
        <end position="325"/>
    </location>
</feature>
<dbReference type="Proteomes" id="UP000796880">
    <property type="component" value="Unassembled WGS sequence"/>
</dbReference>
<keyword evidence="4" id="KW-0804">Transcription</keyword>
<comment type="subcellular location">
    <subcellularLocation>
        <location evidence="1">Nucleus</location>
    </subcellularLocation>
</comment>
<reference evidence="7" key="1">
    <citation type="submission" date="2020-03" db="EMBL/GenBank/DDBJ databases">
        <title>A high-quality chromosome-level genome assembly of a woody plant with both climbing and erect habits, Rhamnella rubrinervis.</title>
        <authorList>
            <person name="Lu Z."/>
            <person name="Yang Y."/>
            <person name="Zhu X."/>
            <person name="Sun Y."/>
        </authorList>
    </citation>
    <scope>NUCLEOTIDE SEQUENCE</scope>
    <source>
        <strain evidence="7">BYM</strain>
        <tissue evidence="7">Leaf</tissue>
    </source>
</reference>
<evidence type="ECO:0000256" key="3">
    <source>
        <dbReference type="ARBA" id="ARBA00023125"/>
    </source>
</evidence>
<feature type="compositionally biased region" description="Polar residues" evidence="6">
    <location>
        <begin position="302"/>
        <end position="311"/>
    </location>
</feature>
<dbReference type="GO" id="GO:0003677">
    <property type="term" value="F:DNA binding"/>
    <property type="evidence" value="ECO:0007669"/>
    <property type="project" value="UniProtKB-KW"/>
</dbReference>
<dbReference type="EMBL" id="VOIH02000008">
    <property type="protein sequence ID" value="KAF3439327.1"/>
    <property type="molecule type" value="Genomic_DNA"/>
</dbReference>
<accession>A0A8K0E9R2</accession>
<name>A0A8K0E9R2_9ROSA</name>
<sequence>MEDLSGLYLLAEVCAQELEALSSASVPVKFPKKRRSSLVLIKNKTGNTTGCGLKLKVSPTHRGKRCYFQLGNGHVGDKIGYDGYDNRVSGVDYNGNKKQSVTATFASIASRSSSGDVDGHGNEVCGVDDNGKKKQRVSFTLRGTSLVNGDDNMEDKKQKVTASNFTPFASNNGSGCVDSHGNGVCGVDYSGEKRPKITATFSSFATNSSSDLDGHGNEVCGDDYTMKNKQTVTDSSDFALNSGGGGVDTQGNGAFGVDYNVKKKERVTATLSSFASTSSSNLDGHGNEVYGDHYKRKDKQTVTDSSNFASNSGGGEVDSHGNGVSGVDYNGKKKERVTATLSSFASTSSSNLDGHGNEVYGNHYTRKDKQTVTDSSNFALNSGGGGVDSHGNGVCGVDYNGKKKERVTATLSSFASTSISNLDGHGNEVYGDHYTRKDQQTVTDSSDFALNSSSGNGVCGVDYNGKKKERVTATLSSFASTSSSDLDGNGNEAYRDDYTMKNKQIVTDSSDFASSSCGGGLDGHGNLVCGVDYKGKKTHRVTFILSGRRKFDGGDKLGKKIRNQNITATASASASACSKQEEVPSTPSCTSGLYLPLTPQFRFHSEYPNLPTSFVNLIQAMGGSEVKLVIEKNLFKSDLDKGLNRLSIPCSQIKNEFLSQQEKEKMALRTMQNDGKHHQGLDVWVIEPCLNLSTLCLKKWDFNSSSSYVLIKNWNNVADKNKLKPKMTVQLWSFRLITTLCFALVNLSRP</sequence>
<evidence type="ECO:0000313" key="7">
    <source>
        <dbReference type="EMBL" id="KAF3439327.1"/>
    </source>
</evidence>
<comment type="caution">
    <text evidence="7">The sequence shown here is derived from an EMBL/GenBank/DDBJ whole genome shotgun (WGS) entry which is preliminary data.</text>
</comment>
<dbReference type="InterPro" id="IPR015300">
    <property type="entry name" value="DNA-bd_pseudobarrel_sf"/>
</dbReference>
<evidence type="ECO:0000256" key="4">
    <source>
        <dbReference type="ARBA" id="ARBA00023163"/>
    </source>
</evidence>
<dbReference type="PANTHER" id="PTHR31541">
    <property type="entry name" value="B3 DOMAIN PLANT PROTEIN-RELATED"/>
    <property type="match status" value="1"/>
</dbReference>
<dbReference type="Pfam" id="PF03754">
    <property type="entry name" value="At2g31720-like"/>
    <property type="match status" value="1"/>
</dbReference>
<evidence type="ECO:0000256" key="2">
    <source>
        <dbReference type="ARBA" id="ARBA00023015"/>
    </source>
</evidence>
<evidence type="ECO:0000256" key="5">
    <source>
        <dbReference type="ARBA" id="ARBA00023242"/>
    </source>
</evidence>
<evidence type="ECO:0000313" key="8">
    <source>
        <dbReference type="Proteomes" id="UP000796880"/>
    </source>
</evidence>
<keyword evidence="2" id="KW-0805">Transcription regulation</keyword>
<protein>
    <submittedName>
        <fullName evidence="7">Uncharacterized protein</fullName>
    </submittedName>
</protein>
<dbReference type="SUPFAM" id="SSF101936">
    <property type="entry name" value="DNA-binding pseudobarrel domain"/>
    <property type="match status" value="1"/>
</dbReference>
<evidence type="ECO:0000256" key="6">
    <source>
        <dbReference type="SAM" id="MobiDB-lite"/>
    </source>
</evidence>
<evidence type="ECO:0000256" key="1">
    <source>
        <dbReference type="ARBA" id="ARBA00004123"/>
    </source>
</evidence>
<proteinExistence type="predicted"/>
<keyword evidence="3" id="KW-0238">DNA-binding</keyword>
<dbReference type="InterPro" id="IPR005508">
    <property type="entry name" value="At2g31720-like"/>
</dbReference>
<dbReference type="OrthoDB" id="1193981at2759"/>